<dbReference type="AlphaFoldDB" id="A0A1G9RU79"/>
<evidence type="ECO:0000313" key="2">
    <source>
        <dbReference type="Proteomes" id="UP000199476"/>
    </source>
</evidence>
<evidence type="ECO:0008006" key="3">
    <source>
        <dbReference type="Google" id="ProtNLM"/>
    </source>
</evidence>
<evidence type="ECO:0000313" key="1">
    <source>
        <dbReference type="EMBL" id="SDM26743.1"/>
    </source>
</evidence>
<dbReference type="SUPFAM" id="SSF160904">
    <property type="entry name" value="Jann2411-like"/>
    <property type="match status" value="1"/>
</dbReference>
<name>A0A1G9RU79_9FIRM</name>
<dbReference type="RefSeq" id="WP_089761570.1">
    <property type="nucleotide sequence ID" value="NZ_FNGO01000024.1"/>
</dbReference>
<keyword evidence="2" id="KW-1185">Reference proteome</keyword>
<dbReference type="OrthoDB" id="9792035at2"/>
<dbReference type="InterPro" id="IPR023286">
    <property type="entry name" value="ABATE_dom_sf"/>
</dbReference>
<reference evidence="1 2" key="1">
    <citation type="submission" date="2016-10" db="EMBL/GenBank/DDBJ databases">
        <authorList>
            <person name="de Groot N.N."/>
        </authorList>
    </citation>
    <scope>NUCLEOTIDE SEQUENCE [LARGE SCALE GENOMIC DNA]</scope>
    <source>
        <strain evidence="1 2">SLAS-1</strain>
    </source>
</reference>
<protein>
    <recommendedName>
        <fullName evidence="3">CGNR zinc finger domain-containing protein</fullName>
    </recommendedName>
</protein>
<accession>A0A1G9RU79</accession>
<organism evidence="1 2">
    <name type="scientific">Halarsenatibacter silvermanii</name>
    <dbReference type="NCBI Taxonomy" id="321763"/>
    <lineage>
        <taxon>Bacteria</taxon>
        <taxon>Bacillati</taxon>
        <taxon>Bacillota</taxon>
        <taxon>Clostridia</taxon>
        <taxon>Halanaerobiales</taxon>
        <taxon>Halarsenatibacteraceae</taxon>
        <taxon>Halarsenatibacter</taxon>
    </lineage>
</organism>
<proteinExistence type="predicted"/>
<gene>
    <name evidence="1" type="ORF">SAMN04488692_1247</name>
</gene>
<dbReference type="Proteomes" id="UP000199476">
    <property type="component" value="Unassembled WGS sequence"/>
</dbReference>
<sequence length="320" mass="37987">MFFSNYRKAPDLLRNSDSWWRCSSYEIVKAEHTLGHYRIKPEKDAEVETYNPYDKYPEIIRDYINLLKEFDSKENFSEEVSEENSKEFNEWLKQKAQHQAREYRNFANKYGLLGSMFADIEDIIVVRPDDNYKEHYLVYMSHKAAIPENLETYDDKIIANIVKYNDYAKYFFTKYPYPLPVQEDFNKKAYTELISFTKSRNALSKLYSHIKEISKEETGSSEPPTDEITLPTSYKVSVVKDKKDNHRMEFKTKCLLETLNIMYLRNIIDSNQEIKICKECRKTFITGKDGRKLNAKYCSSACGNRYRVRKSRKKQEASND</sequence>
<dbReference type="EMBL" id="FNGO01000024">
    <property type="protein sequence ID" value="SDM26743.1"/>
    <property type="molecule type" value="Genomic_DNA"/>
</dbReference>